<keyword evidence="3" id="KW-0418">Kinase</keyword>
<dbReference type="AlphaFoldDB" id="A0A6A0H554"/>
<proteinExistence type="predicted"/>
<dbReference type="PANTHER" id="PTHR44329">
    <property type="entry name" value="SERINE/THREONINE-PROTEIN KINASE TNNI3K-RELATED"/>
    <property type="match status" value="1"/>
</dbReference>
<dbReference type="EMBL" id="JQDR03006537">
    <property type="protein sequence ID" value="KAA0200079.1"/>
    <property type="molecule type" value="Genomic_DNA"/>
</dbReference>
<dbReference type="GO" id="GO:0005524">
    <property type="term" value="F:ATP binding"/>
    <property type="evidence" value="ECO:0007669"/>
    <property type="project" value="UniProtKB-KW"/>
</dbReference>
<dbReference type="InterPro" id="IPR001245">
    <property type="entry name" value="Ser-Thr/Tyr_kinase_cat_dom"/>
</dbReference>
<dbReference type="InterPro" id="IPR000719">
    <property type="entry name" value="Prot_kinase_dom"/>
</dbReference>
<dbReference type="SUPFAM" id="SSF56112">
    <property type="entry name" value="Protein kinase-like (PK-like)"/>
    <property type="match status" value="1"/>
</dbReference>
<keyword evidence="1" id="KW-0808">Transferase</keyword>
<reference evidence="6" key="1">
    <citation type="submission" date="2014-08" db="EMBL/GenBank/DDBJ databases">
        <authorList>
            <person name="Murali S."/>
            <person name="Richards S."/>
            <person name="Bandaranaike D."/>
            <person name="Bellair M."/>
            <person name="Blankenburg K."/>
            <person name="Chao H."/>
            <person name="Dinh H."/>
            <person name="Doddapaneni H."/>
            <person name="Dugan-Rocha S."/>
            <person name="Elkadiri S."/>
            <person name="Gnanaolivu R."/>
            <person name="Hughes D."/>
            <person name="Lee S."/>
            <person name="Li M."/>
            <person name="Ming W."/>
            <person name="Munidasa M."/>
            <person name="Muniz J."/>
            <person name="Nguyen L."/>
            <person name="Osuji N."/>
            <person name="Pu L.-L."/>
            <person name="Puazo M."/>
            <person name="Skinner E."/>
            <person name="Qu C."/>
            <person name="Quiroz J."/>
            <person name="Raj R."/>
            <person name="Weissenberger G."/>
            <person name="Xin Y."/>
            <person name="Zou X."/>
            <person name="Han Y."/>
            <person name="Worley K."/>
            <person name="Muzny D."/>
            <person name="Gibbs R."/>
        </authorList>
    </citation>
    <scope>NUCLEOTIDE SEQUENCE</scope>
    <source>
        <strain evidence="6">HAZT.00-mixed</strain>
        <tissue evidence="6">Whole organism</tissue>
    </source>
</reference>
<keyword evidence="2" id="KW-0547">Nucleotide-binding</keyword>
<protein>
    <recommendedName>
        <fullName evidence="5">Protein kinase domain-containing protein</fullName>
    </recommendedName>
</protein>
<dbReference type="PANTHER" id="PTHR44329:SF288">
    <property type="entry name" value="MITOGEN-ACTIVATED PROTEIN KINASE KINASE KINASE 20"/>
    <property type="match status" value="1"/>
</dbReference>
<dbReference type="InterPro" id="IPR011009">
    <property type="entry name" value="Kinase-like_dom_sf"/>
</dbReference>
<evidence type="ECO:0000259" key="5">
    <source>
        <dbReference type="PROSITE" id="PS50011"/>
    </source>
</evidence>
<reference evidence="6" key="2">
    <citation type="journal article" date="2018" name="Environ. Sci. Technol.">
        <title>The Toxicogenome of Hyalella azteca: A Model for Sediment Ecotoxicology and Evolutionary Toxicology.</title>
        <authorList>
            <person name="Poynton H.C."/>
            <person name="Hasenbein S."/>
            <person name="Benoit J.B."/>
            <person name="Sepulveda M.S."/>
            <person name="Poelchau M.F."/>
            <person name="Hughes D.S.T."/>
            <person name="Murali S.C."/>
            <person name="Chen S."/>
            <person name="Glastad K.M."/>
            <person name="Goodisman M.A.D."/>
            <person name="Werren J.H."/>
            <person name="Vineis J.H."/>
            <person name="Bowen J.L."/>
            <person name="Friedrich M."/>
            <person name="Jones J."/>
            <person name="Robertson H.M."/>
            <person name="Feyereisen R."/>
            <person name="Mechler-Hickson A."/>
            <person name="Mathers N."/>
            <person name="Lee C.E."/>
            <person name="Colbourne J.K."/>
            <person name="Biales A."/>
            <person name="Johnston J.S."/>
            <person name="Wellborn G.A."/>
            <person name="Rosendale A.J."/>
            <person name="Cridge A.G."/>
            <person name="Munoz-Torres M.C."/>
            <person name="Bain P.A."/>
            <person name="Manny A.R."/>
            <person name="Major K.M."/>
            <person name="Lambert F.N."/>
            <person name="Vulpe C.D."/>
            <person name="Tuck P."/>
            <person name="Blalock B.J."/>
            <person name="Lin Y.Y."/>
            <person name="Smith M.E."/>
            <person name="Ochoa-Acuna H."/>
            <person name="Chen M.M."/>
            <person name="Childers C.P."/>
            <person name="Qu J."/>
            <person name="Dugan S."/>
            <person name="Lee S.L."/>
            <person name="Chao H."/>
            <person name="Dinh H."/>
            <person name="Han Y."/>
            <person name="Doddapaneni H."/>
            <person name="Worley K.C."/>
            <person name="Muzny D.M."/>
            <person name="Gibbs R.A."/>
            <person name="Richards S."/>
        </authorList>
    </citation>
    <scope>NUCLEOTIDE SEQUENCE</scope>
    <source>
        <strain evidence="6">HAZT.00-mixed</strain>
        <tissue evidence="6">Whole organism</tissue>
    </source>
</reference>
<reference evidence="6" key="3">
    <citation type="submission" date="2019-06" db="EMBL/GenBank/DDBJ databases">
        <authorList>
            <person name="Poynton C."/>
            <person name="Hasenbein S."/>
            <person name="Benoit J.B."/>
            <person name="Sepulveda M.S."/>
            <person name="Poelchau M.F."/>
            <person name="Murali S.C."/>
            <person name="Chen S."/>
            <person name="Glastad K.M."/>
            <person name="Werren J.H."/>
            <person name="Vineis J.H."/>
            <person name="Bowen J.L."/>
            <person name="Friedrich M."/>
            <person name="Jones J."/>
            <person name="Robertson H.M."/>
            <person name="Feyereisen R."/>
            <person name="Mechler-Hickson A."/>
            <person name="Mathers N."/>
            <person name="Lee C.E."/>
            <person name="Colbourne J.K."/>
            <person name="Biales A."/>
            <person name="Johnston J.S."/>
            <person name="Wellborn G.A."/>
            <person name="Rosendale A.J."/>
            <person name="Cridge A.G."/>
            <person name="Munoz-Torres M.C."/>
            <person name="Bain P.A."/>
            <person name="Manny A.R."/>
            <person name="Major K.M."/>
            <person name="Lambert F.N."/>
            <person name="Vulpe C.D."/>
            <person name="Tuck P."/>
            <person name="Blalock B.J."/>
            <person name="Lin Y.-Y."/>
            <person name="Smith M.E."/>
            <person name="Ochoa-Acuna H."/>
            <person name="Chen M.-J.M."/>
            <person name="Childers C.P."/>
            <person name="Qu J."/>
            <person name="Dugan S."/>
            <person name="Lee S.L."/>
            <person name="Chao H."/>
            <person name="Dinh H."/>
            <person name="Han Y."/>
            <person name="Doddapaneni H."/>
            <person name="Worley K.C."/>
            <person name="Muzny D.M."/>
            <person name="Gibbs R.A."/>
            <person name="Richards S."/>
        </authorList>
    </citation>
    <scope>NUCLEOTIDE SEQUENCE</scope>
    <source>
        <strain evidence="6">HAZT.00-mixed</strain>
        <tissue evidence="6">Whole organism</tissue>
    </source>
</reference>
<organism evidence="6">
    <name type="scientific">Hyalella azteca</name>
    <name type="common">Amphipod</name>
    <dbReference type="NCBI Taxonomy" id="294128"/>
    <lineage>
        <taxon>Eukaryota</taxon>
        <taxon>Metazoa</taxon>
        <taxon>Ecdysozoa</taxon>
        <taxon>Arthropoda</taxon>
        <taxon>Crustacea</taxon>
        <taxon>Multicrustacea</taxon>
        <taxon>Malacostraca</taxon>
        <taxon>Eumalacostraca</taxon>
        <taxon>Peracarida</taxon>
        <taxon>Amphipoda</taxon>
        <taxon>Senticaudata</taxon>
        <taxon>Talitrida</taxon>
        <taxon>Talitroidea</taxon>
        <taxon>Hyalellidae</taxon>
        <taxon>Hyalella</taxon>
    </lineage>
</organism>
<sequence>MAASYVWQALRMAASYVWQAVRLAGRTSGMPYVWQAVRLGGRTSGTSYVWQAAPLASRTSGRPYVWHVVRLAGRTSGKPYVWQAVRLASRTSAGRTCGFEREVEILAKLRDPHIVGVVGVCTKEEPLCLLVEYLEHGDLYQYLQARVAETTSPRATQAKTIR</sequence>
<dbReference type="Gene3D" id="1.10.510.10">
    <property type="entry name" value="Transferase(Phosphotransferase) domain 1"/>
    <property type="match status" value="1"/>
</dbReference>
<feature type="domain" description="Protein kinase" evidence="5">
    <location>
        <begin position="33"/>
        <end position="162"/>
    </location>
</feature>
<keyword evidence="4" id="KW-0067">ATP-binding</keyword>
<accession>A0A6A0H554</accession>
<dbReference type="PROSITE" id="PS50011">
    <property type="entry name" value="PROTEIN_KINASE_DOM"/>
    <property type="match status" value="1"/>
</dbReference>
<comment type="caution">
    <text evidence="6">The sequence shown here is derived from an EMBL/GenBank/DDBJ whole genome shotgun (WGS) entry which is preliminary data.</text>
</comment>
<evidence type="ECO:0000256" key="4">
    <source>
        <dbReference type="ARBA" id="ARBA00022840"/>
    </source>
</evidence>
<dbReference type="GO" id="GO:0004674">
    <property type="term" value="F:protein serine/threonine kinase activity"/>
    <property type="evidence" value="ECO:0007669"/>
    <property type="project" value="TreeGrafter"/>
</dbReference>
<dbReference type="Pfam" id="PF07714">
    <property type="entry name" value="PK_Tyr_Ser-Thr"/>
    <property type="match status" value="1"/>
</dbReference>
<name>A0A6A0H554_HYAAZ</name>
<evidence type="ECO:0000256" key="3">
    <source>
        <dbReference type="ARBA" id="ARBA00022777"/>
    </source>
</evidence>
<evidence type="ECO:0000256" key="1">
    <source>
        <dbReference type="ARBA" id="ARBA00022679"/>
    </source>
</evidence>
<dbReference type="InterPro" id="IPR051681">
    <property type="entry name" value="Ser/Thr_Kinases-Pseudokinases"/>
</dbReference>
<dbReference type="Proteomes" id="UP000711488">
    <property type="component" value="Unassembled WGS sequence"/>
</dbReference>
<evidence type="ECO:0000313" key="6">
    <source>
        <dbReference type="EMBL" id="KAA0200079.1"/>
    </source>
</evidence>
<evidence type="ECO:0000256" key="2">
    <source>
        <dbReference type="ARBA" id="ARBA00022741"/>
    </source>
</evidence>
<gene>
    <name evidence="6" type="ORF">HAZT_HAZT007353</name>
</gene>